<dbReference type="Pfam" id="PF25972">
    <property type="entry name" value="At4g15545_C"/>
    <property type="match status" value="1"/>
</dbReference>
<feature type="region of interest" description="Disordered" evidence="1">
    <location>
        <begin position="115"/>
        <end position="134"/>
    </location>
</feature>
<keyword evidence="4" id="KW-1185">Reference proteome</keyword>
<dbReference type="InterPro" id="IPR058936">
    <property type="entry name" value="At4g15545-like"/>
</dbReference>
<dbReference type="PANTHER" id="PTHR47383">
    <property type="entry name" value="OS03G0659800 PROTEIN"/>
    <property type="match status" value="1"/>
</dbReference>
<dbReference type="InterPro" id="IPR058935">
    <property type="entry name" value="At4g15545-like_C"/>
</dbReference>
<feature type="compositionally biased region" description="Acidic residues" evidence="1">
    <location>
        <begin position="226"/>
        <end position="246"/>
    </location>
</feature>
<feature type="region of interest" description="Disordered" evidence="1">
    <location>
        <begin position="55"/>
        <end position="83"/>
    </location>
</feature>
<dbReference type="EMBL" id="CAUYUJ010014347">
    <property type="protein sequence ID" value="CAK0840073.1"/>
    <property type="molecule type" value="Genomic_DNA"/>
</dbReference>
<sequence>MQPPPSFGGCGGPGLKGGKFDKSFGGKGKGKGKGKGWGPGVGFVPGGCLGFAPAGGGGGCSGGTSNSFSKASGGAPRIDGAPAPLLVPPPGGAPHPGAPPTSGPFNQMGIAGVAPAKRRAPQSSGDDPAKRVRGDAGLAGFFGTAPLPGAEVERRRRGRCRGRPCGGPRASPAEPAGACTPRGLLSSLPAPFDVEYDEFGEPVSGGVGDGAAEAEAGAAGAAGETGPEDVGVEAAGDEAAGDEAAADEGAGAAEGDEHEGEESCEAPPPKTPRIASLLAGLPAPVDAGSYAGGHGGYGGAARYVTLPPASGAASRGISPTPTSHGALAPARAESPMPSPEVGGAVDGKQFFRQARRVLSNEAFDSFLTSIKRLNSQLQTREETLAEASRLFGAQHQDLAQEFERLLQKQRPAASPAAALRAGWARRAEHKLYLLRPWRSAGNRSINDQRFSEFLPLSLSLPFPPLSLSAFPSSLYLSAFPSSLLRISPSSPSSLSFSPLFHRAGAGGMEY</sequence>
<name>A0ABN9T537_9DINO</name>
<proteinExistence type="predicted"/>
<comment type="caution">
    <text evidence="3">The sequence shown here is derived from an EMBL/GenBank/DDBJ whole genome shotgun (WGS) entry which is preliminary data.</text>
</comment>
<evidence type="ECO:0000256" key="1">
    <source>
        <dbReference type="SAM" id="MobiDB-lite"/>
    </source>
</evidence>
<feature type="region of interest" description="Disordered" evidence="1">
    <location>
        <begin position="312"/>
        <end position="341"/>
    </location>
</feature>
<feature type="region of interest" description="Disordered" evidence="1">
    <location>
        <begin position="147"/>
        <end position="179"/>
    </location>
</feature>
<evidence type="ECO:0000259" key="2">
    <source>
        <dbReference type="Pfam" id="PF25972"/>
    </source>
</evidence>
<evidence type="ECO:0000313" key="3">
    <source>
        <dbReference type="EMBL" id="CAK0840073.1"/>
    </source>
</evidence>
<protein>
    <recommendedName>
        <fullName evidence="2">At4g15545-like C-terminal domain-containing protein</fullName>
    </recommendedName>
</protein>
<feature type="compositionally biased region" description="Acidic residues" evidence="1">
    <location>
        <begin position="254"/>
        <end position="264"/>
    </location>
</feature>
<feature type="domain" description="At4g15545-like C-terminal" evidence="2">
    <location>
        <begin position="344"/>
        <end position="408"/>
    </location>
</feature>
<reference evidence="3" key="1">
    <citation type="submission" date="2023-10" db="EMBL/GenBank/DDBJ databases">
        <authorList>
            <person name="Chen Y."/>
            <person name="Shah S."/>
            <person name="Dougan E. K."/>
            <person name="Thang M."/>
            <person name="Chan C."/>
        </authorList>
    </citation>
    <scope>NUCLEOTIDE SEQUENCE [LARGE SCALE GENOMIC DNA]</scope>
</reference>
<gene>
    <name evidence="3" type="ORF">PCOR1329_LOCUS35586</name>
</gene>
<organism evidence="3 4">
    <name type="scientific">Prorocentrum cordatum</name>
    <dbReference type="NCBI Taxonomy" id="2364126"/>
    <lineage>
        <taxon>Eukaryota</taxon>
        <taxon>Sar</taxon>
        <taxon>Alveolata</taxon>
        <taxon>Dinophyceae</taxon>
        <taxon>Prorocentrales</taxon>
        <taxon>Prorocentraceae</taxon>
        <taxon>Prorocentrum</taxon>
    </lineage>
</organism>
<dbReference type="PANTHER" id="PTHR47383:SF8">
    <property type="entry name" value="OS01G0768300 PROTEIN"/>
    <property type="match status" value="1"/>
</dbReference>
<feature type="compositionally biased region" description="Low complexity" evidence="1">
    <location>
        <begin position="210"/>
        <end position="225"/>
    </location>
</feature>
<feature type="region of interest" description="Disordered" evidence="1">
    <location>
        <begin position="1"/>
        <end position="38"/>
    </location>
</feature>
<feature type="compositionally biased region" description="Gly residues" evidence="1">
    <location>
        <begin position="8"/>
        <end position="17"/>
    </location>
</feature>
<accession>A0ABN9T537</accession>
<feature type="region of interest" description="Disordered" evidence="1">
    <location>
        <begin position="195"/>
        <end position="275"/>
    </location>
</feature>
<evidence type="ECO:0000313" key="4">
    <source>
        <dbReference type="Proteomes" id="UP001189429"/>
    </source>
</evidence>
<dbReference type="Proteomes" id="UP001189429">
    <property type="component" value="Unassembled WGS sequence"/>
</dbReference>